<dbReference type="Proteomes" id="UP001652700">
    <property type="component" value="Unplaced"/>
</dbReference>
<dbReference type="PANTHER" id="PTHR46601">
    <property type="entry name" value="ULP_PROTEASE DOMAIN-CONTAINING PROTEIN"/>
    <property type="match status" value="1"/>
</dbReference>
<organism evidence="1 2">
    <name type="scientific">Diabrotica virgifera virgifera</name>
    <name type="common">western corn rootworm</name>
    <dbReference type="NCBI Taxonomy" id="50390"/>
    <lineage>
        <taxon>Eukaryota</taxon>
        <taxon>Metazoa</taxon>
        <taxon>Ecdysozoa</taxon>
        <taxon>Arthropoda</taxon>
        <taxon>Hexapoda</taxon>
        <taxon>Insecta</taxon>
        <taxon>Pterygota</taxon>
        <taxon>Neoptera</taxon>
        <taxon>Endopterygota</taxon>
        <taxon>Coleoptera</taxon>
        <taxon>Polyphaga</taxon>
        <taxon>Cucujiformia</taxon>
        <taxon>Chrysomeloidea</taxon>
        <taxon>Chrysomelidae</taxon>
        <taxon>Galerucinae</taxon>
        <taxon>Diabroticina</taxon>
        <taxon>Diabroticites</taxon>
        <taxon>Diabrotica</taxon>
    </lineage>
</organism>
<sequence>MFLCRFEILFCRYERLKKKGPNTPNKNVREMLIGQKVTPEVKRKLVIGEVLQQQLKENYKEQRTFKDKQRFVHYISGDIVKKYRCENLVRLVSSRRIIKNKNSGQVLKRRRLAFLRLKKIISSFFEKDEVSRLCPGKKDTVTYRKIKKQKRYLNDSLKNIFILFKTQHPEVKVSYFRFCRFRPFWVLFPTEKNRETCLCITHENFTLLVSKLKSLNIINAANSTEVVKEICCDFNDEDCLGRLCLACSNREIQFLNVDDSIIVYKKWTSKKVEIIVKGEKKMCQKTIKEEVESTKENIVSVFKEKLPHFLKHLLTIKHQYKCIDTIKNNLKEDEVLIHMDFSENYICKYGREIQSAHFGGSKPQISLHTVMVYTKNKKTSMCTFSENLRHDPFAICAHLKPIAEYVKTLVSNISMVHFLSDGPSTQYKNKSMFFLIVAYISKLFTCQAIRWHYSESGHGKGAPDGIGGCLKRTADNLVAQGKDLDNFNSLIKELQENCKGISCHTVSGSEIQKIESELSTADLRPFKGTMTIREVVWTNTSYNLLEARNLSCLTCGVQECCHYKIGTINIPHLNLSQNKNDHHPQMQSTELLPGTSRKQNKKIEVNMAEQNRIHYKDVYSSDSDSEEMTLDELRTPKIKYSISPKVNNFIVVKLSSKKQSKYFIGLVINIDRDYNYTVKFLKKIHEYKFVFPEKDDVSTISLDEVVCVLASPDLNKREQYIFNSLPDNVYIS</sequence>
<dbReference type="PANTHER" id="PTHR46601:SF2">
    <property type="entry name" value="UBIQUITIN-LIKE PROTEASE FAMILY PROFILE DOMAIN-CONTAINING PROTEIN"/>
    <property type="match status" value="1"/>
</dbReference>
<evidence type="ECO:0000313" key="2">
    <source>
        <dbReference type="Proteomes" id="UP001652700"/>
    </source>
</evidence>
<proteinExistence type="predicted"/>
<keyword evidence="2" id="KW-1185">Reference proteome</keyword>
<dbReference type="GeneID" id="126884362"/>
<dbReference type="EnsemblMetazoa" id="XM_050650292.1">
    <property type="protein sequence ID" value="XP_050506249.1"/>
    <property type="gene ID" value="LOC126884362"/>
</dbReference>
<protein>
    <submittedName>
        <fullName evidence="1">Uncharacterized protein</fullName>
    </submittedName>
</protein>
<evidence type="ECO:0000313" key="1">
    <source>
        <dbReference type="EnsemblMetazoa" id="XP_050506249.1"/>
    </source>
</evidence>
<reference evidence="1" key="1">
    <citation type="submission" date="2025-05" db="UniProtKB">
        <authorList>
            <consortium name="EnsemblMetazoa"/>
        </authorList>
    </citation>
    <scope>IDENTIFICATION</scope>
</reference>
<accession>A0ABM5K7S9</accession>
<dbReference type="RefSeq" id="XP_050506249.1">
    <property type="nucleotide sequence ID" value="XM_050650292.1"/>
</dbReference>
<name>A0ABM5K7S9_DIAVI</name>